<dbReference type="InterPro" id="IPR004314">
    <property type="entry name" value="Neprosin"/>
</dbReference>
<dbReference type="Gramene" id="QL11p047929:mrna">
    <property type="protein sequence ID" value="QL11p047929:mrna"/>
    <property type="gene ID" value="QL11p047929"/>
</dbReference>
<dbReference type="InParanoid" id="A0A7N2RDV6"/>
<dbReference type="Pfam" id="PF03080">
    <property type="entry name" value="Neprosin"/>
    <property type="match status" value="1"/>
</dbReference>
<evidence type="ECO:0000313" key="4">
    <source>
        <dbReference type="Proteomes" id="UP000594261"/>
    </source>
</evidence>
<keyword evidence="4" id="KW-1185">Reference proteome</keyword>
<gene>
    <name evidence="3" type="primary">LOC115969261</name>
</gene>
<dbReference type="PANTHER" id="PTHR31589">
    <property type="entry name" value="PROTEIN, PUTATIVE (DUF239)-RELATED-RELATED"/>
    <property type="match status" value="1"/>
</dbReference>
<dbReference type="Proteomes" id="UP000594261">
    <property type="component" value="Chromosome 11"/>
</dbReference>
<dbReference type="InterPro" id="IPR025521">
    <property type="entry name" value="Neprosin_propep"/>
</dbReference>
<dbReference type="PANTHER" id="PTHR31589:SF232">
    <property type="entry name" value="NEPROSIN DOMAIN-CONTAINING PROTEIN"/>
    <property type="match status" value="1"/>
</dbReference>
<evidence type="ECO:0000259" key="2">
    <source>
        <dbReference type="PROSITE" id="PS52045"/>
    </source>
</evidence>
<feature type="domain" description="Neprosin PEP catalytic" evidence="2">
    <location>
        <begin position="137"/>
        <end position="389"/>
    </location>
</feature>
<evidence type="ECO:0000256" key="1">
    <source>
        <dbReference type="SAM" id="MobiDB-lite"/>
    </source>
</evidence>
<feature type="compositionally biased region" description="Polar residues" evidence="1">
    <location>
        <begin position="76"/>
        <end position="92"/>
    </location>
</feature>
<dbReference type="EnsemblPlants" id="QL11p047929:mrna">
    <property type="protein sequence ID" value="QL11p047929:mrna"/>
    <property type="gene ID" value="QL11p047929"/>
</dbReference>
<dbReference type="PROSITE" id="PS52045">
    <property type="entry name" value="NEPROSIN_PEP_CD"/>
    <property type="match status" value="1"/>
</dbReference>
<accession>A0A7N2RDV6</accession>
<dbReference type="OMA" id="GRTIDCI"/>
<feature type="region of interest" description="Disordered" evidence="1">
    <location>
        <begin position="69"/>
        <end position="101"/>
    </location>
</feature>
<reference evidence="3 4" key="1">
    <citation type="journal article" date="2016" name="G3 (Bethesda)">
        <title>First Draft Assembly and Annotation of the Genome of a California Endemic Oak Quercus lobata Nee (Fagaceae).</title>
        <authorList>
            <person name="Sork V.L."/>
            <person name="Fitz-Gibbon S.T."/>
            <person name="Puiu D."/>
            <person name="Crepeau M."/>
            <person name="Gugger P.F."/>
            <person name="Sherman R."/>
            <person name="Stevens K."/>
            <person name="Langley C.H."/>
            <person name="Pellegrini M."/>
            <person name="Salzberg S.L."/>
        </authorList>
    </citation>
    <scope>NUCLEOTIDE SEQUENCE [LARGE SCALE GENOMIC DNA]</scope>
    <source>
        <strain evidence="3 4">cv. SW786</strain>
    </source>
</reference>
<organism evidence="3 4">
    <name type="scientific">Quercus lobata</name>
    <name type="common">Valley oak</name>
    <dbReference type="NCBI Taxonomy" id="97700"/>
    <lineage>
        <taxon>Eukaryota</taxon>
        <taxon>Viridiplantae</taxon>
        <taxon>Streptophyta</taxon>
        <taxon>Embryophyta</taxon>
        <taxon>Tracheophyta</taxon>
        <taxon>Spermatophyta</taxon>
        <taxon>Magnoliopsida</taxon>
        <taxon>eudicotyledons</taxon>
        <taxon>Gunneridae</taxon>
        <taxon>Pentapetalae</taxon>
        <taxon>rosids</taxon>
        <taxon>fabids</taxon>
        <taxon>Fagales</taxon>
        <taxon>Fagaceae</taxon>
        <taxon>Quercus</taxon>
    </lineage>
</organism>
<dbReference type="AlphaFoldDB" id="A0A7N2RDV6"/>
<protein>
    <recommendedName>
        <fullName evidence="2">Neprosin PEP catalytic domain-containing protein</fullName>
    </recommendedName>
</protein>
<reference evidence="3" key="2">
    <citation type="submission" date="2021-01" db="UniProtKB">
        <authorList>
            <consortium name="EnsemblPlants"/>
        </authorList>
    </citation>
    <scope>IDENTIFICATION</scope>
</reference>
<proteinExistence type="predicted"/>
<evidence type="ECO:0000313" key="3">
    <source>
        <dbReference type="EnsemblPlants" id="QL11p047929:mrna"/>
    </source>
</evidence>
<dbReference type="InterPro" id="IPR053168">
    <property type="entry name" value="Glutamic_endopeptidase"/>
</dbReference>
<dbReference type="Pfam" id="PF14365">
    <property type="entry name" value="Neprosin_AP"/>
    <property type="match status" value="1"/>
</dbReference>
<sequence length="389" mass="43467">MFSYGESLTRSLSKEDDIELERKVQRLNKTPMKSFQLENGRTIDCIDINKQPTLDHPSLKNHIVQRKPTSYGGEINKSSVKASPSPLASTRKSCPHGTVPIQRTTKDDLLKDRKITNAFIKAHRNIDSTDPLKHVNAGTPNLNRHVIVRAVQGEYHGISGINSIYNINVTGDKYSFNAMYVSNVYNSELNLAVTGTMVSTEFNHDSNHHLFVFWGSEKHGKSRGCYNTLCEGFVQVDPRISPGYAITPASVYNGDPLVEVKLKLYEDPASGNWWIVFGEDNIAVGYYPKDFVDVYGAATMAWEGYTHSGSDGVTPPLGSGHRPDHIHNHAAYYRDMRFIKDNLAEEIPRDNELTTYVGPNCHSIDDLHYSGSPKWGYIFFYGGPGGDCT</sequence>
<dbReference type="EMBL" id="LRBV02000011">
    <property type="status" value="NOT_ANNOTATED_CDS"/>
    <property type="molecule type" value="Genomic_DNA"/>
</dbReference>
<name>A0A7N2RDV6_QUELO</name>